<evidence type="ECO:0000256" key="12">
    <source>
        <dbReference type="ARBA" id="ARBA00031533"/>
    </source>
</evidence>
<evidence type="ECO:0000256" key="11">
    <source>
        <dbReference type="ARBA" id="ARBA00029811"/>
    </source>
</evidence>
<evidence type="ECO:0000256" key="6">
    <source>
        <dbReference type="ARBA" id="ARBA00022670"/>
    </source>
</evidence>
<dbReference type="CDD" id="cd09603">
    <property type="entry name" value="M1_APN_like"/>
    <property type="match status" value="1"/>
</dbReference>
<dbReference type="Proteomes" id="UP000324106">
    <property type="component" value="Chromosome"/>
</dbReference>
<evidence type="ECO:0000256" key="8">
    <source>
        <dbReference type="ARBA" id="ARBA00022801"/>
    </source>
</evidence>
<evidence type="ECO:0000256" key="14">
    <source>
        <dbReference type="SAM" id="SignalP"/>
    </source>
</evidence>
<dbReference type="Gene3D" id="2.60.40.1730">
    <property type="entry name" value="tricorn interacting facor f3 domain"/>
    <property type="match status" value="1"/>
</dbReference>
<comment type="similarity">
    <text evidence="3">Belongs to the peptidase M1 family.</text>
</comment>
<feature type="domain" description="Peptidase M1 membrane alanine aminopeptidase" evidence="15">
    <location>
        <begin position="276"/>
        <end position="466"/>
    </location>
</feature>
<reference evidence="17 18" key="1">
    <citation type="submission" date="2018-05" db="EMBL/GenBank/DDBJ databases">
        <title>Streptomyces venezuelae.</title>
        <authorList>
            <person name="Kim W."/>
            <person name="Lee N."/>
            <person name="Cho B.-K."/>
        </authorList>
    </citation>
    <scope>NUCLEOTIDE SEQUENCE [LARGE SCALE GENOMIC DNA]</scope>
    <source>
        <strain evidence="17 18">ATCC 15068</strain>
    </source>
</reference>
<dbReference type="InterPro" id="IPR014782">
    <property type="entry name" value="Peptidase_M1_dom"/>
</dbReference>
<organism evidence="17 18">
    <name type="scientific">Streptomyces venezuelae</name>
    <dbReference type="NCBI Taxonomy" id="54571"/>
    <lineage>
        <taxon>Bacteria</taxon>
        <taxon>Bacillati</taxon>
        <taxon>Actinomycetota</taxon>
        <taxon>Actinomycetes</taxon>
        <taxon>Kitasatosporales</taxon>
        <taxon>Streptomycetaceae</taxon>
        <taxon>Streptomyces</taxon>
    </lineage>
</organism>
<dbReference type="GO" id="GO:0016285">
    <property type="term" value="F:alanyl aminopeptidase activity"/>
    <property type="evidence" value="ECO:0007669"/>
    <property type="project" value="UniProtKB-EC"/>
</dbReference>
<evidence type="ECO:0000256" key="5">
    <source>
        <dbReference type="ARBA" id="ARBA00015611"/>
    </source>
</evidence>
<dbReference type="SUPFAM" id="SSF63737">
    <property type="entry name" value="Leukotriene A4 hydrolase N-terminal domain"/>
    <property type="match status" value="1"/>
</dbReference>
<keyword evidence="10 17" id="KW-0482">Metalloprotease</keyword>
<protein>
    <recommendedName>
        <fullName evidence="5">Aminopeptidase N</fullName>
        <ecNumber evidence="4">3.4.11.2</ecNumber>
    </recommendedName>
    <alternativeName>
        <fullName evidence="11">Alanine aminopeptidase</fullName>
    </alternativeName>
    <alternativeName>
        <fullName evidence="12">Lysyl aminopeptidase</fullName>
    </alternativeName>
</protein>
<dbReference type="PROSITE" id="PS51318">
    <property type="entry name" value="TAT"/>
    <property type="match status" value="1"/>
</dbReference>
<dbReference type="InterPro" id="IPR027268">
    <property type="entry name" value="Peptidase_M4/M1_CTD_sf"/>
</dbReference>
<sequence length="496" mass="53878">MPLVRNPLPRARWLRAAVLVAASTGLVAAALPAPAPLGIGDPLFPHLGNPGYDVLAYDLDLTYPGVNTKPLAAVTRIDARVTADLERLNLDFTHGTVSAVTVDDIPAAYTGRGEDLIITPAVPVDAGEQIEITVTHTSDPTGPADTGGWVRTGDGLAMANQADAAHRVFPSNDHPADKAYFTFRITAPSTLTAVANGLPAGRVDHGATTTWTYRTRHPMATELAQVSIGSSTVVHRTGPGGLPLRDVVRTADRELMEPWLRKTPGQLEWMERQVGPYPFETYGVLVADADTGFELETQTLSLFERGLFTEPGYPEWYVDSIMVHELAHQWFGDSVSPRTWSDLWLNEGHASWYEALYAEEKAGKSMEQRMKAAYAASDGWRADGGPPAAPEPPSPGHKISLFRPVVYDGSALVLYALRQEIGTEAFGRLERRWVADHRDSTATTADFTALAGEIAGRDLTAFFRDWLYAAKTPPMPGHPDWRSRPAEAVRTAAKPG</sequence>
<dbReference type="InterPro" id="IPR045357">
    <property type="entry name" value="Aminopeptidase_N-like_N"/>
</dbReference>
<dbReference type="InterPro" id="IPR006311">
    <property type="entry name" value="TAT_signal"/>
</dbReference>
<dbReference type="InterPro" id="IPR042097">
    <property type="entry name" value="Aminopeptidase_N-like_N_sf"/>
</dbReference>
<dbReference type="RefSeq" id="WP_150265408.1">
    <property type="nucleotide sequence ID" value="NZ_CP029194.1"/>
</dbReference>
<keyword evidence="6 17" id="KW-0645">Protease</keyword>
<evidence type="ECO:0000259" key="15">
    <source>
        <dbReference type="Pfam" id="PF01433"/>
    </source>
</evidence>
<evidence type="ECO:0000256" key="3">
    <source>
        <dbReference type="ARBA" id="ARBA00010136"/>
    </source>
</evidence>
<evidence type="ECO:0000256" key="13">
    <source>
        <dbReference type="SAM" id="MobiDB-lite"/>
    </source>
</evidence>
<evidence type="ECO:0000259" key="16">
    <source>
        <dbReference type="Pfam" id="PF17900"/>
    </source>
</evidence>
<evidence type="ECO:0000256" key="7">
    <source>
        <dbReference type="ARBA" id="ARBA00022723"/>
    </source>
</evidence>
<evidence type="ECO:0000256" key="1">
    <source>
        <dbReference type="ARBA" id="ARBA00000098"/>
    </source>
</evidence>
<dbReference type="GO" id="GO:0008237">
    <property type="term" value="F:metallopeptidase activity"/>
    <property type="evidence" value="ECO:0007669"/>
    <property type="project" value="UniProtKB-KW"/>
</dbReference>
<dbReference type="EMBL" id="CP029194">
    <property type="protein sequence ID" value="QES19432.1"/>
    <property type="molecule type" value="Genomic_DNA"/>
</dbReference>
<dbReference type="Pfam" id="PF17900">
    <property type="entry name" value="Peptidase_M1_N"/>
    <property type="match status" value="1"/>
</dbReference>
<evidence type="ECO:0000256" key="9">
    <source>
        <dbReference type="ARBA" id="ARBA00022833"/>
    </source>
</evidence>
<keyword evidence="9" id="KW-0862">Zinc</keyword>
<feature type="chain" id="PRO_5024915396" description="Aminopeptidase N" evidence="14">
    <location>
        <begin position="30"/>
        <end position="496"/>
    </location>
</feature>
<dbReference type="AlphaFoldDB" id="A0A5P2AMC5"/>
<evidence type="ECO:0000256" key="4">
    <source>
        <dbReference type="ARBA" id="ARBA00012564"/>
    </source>
</evidence>
<dbReference type="Pfam" id="PF01433">
    <property type="entry name" value="Peptidase_M1"/>
    <property type="match status" value="1"/>
</dbReference>
<gene>
    <name evidence="17" type="ORF">DEJ46_10270</name>
</gene>
<evidence type="ECO:0000313" key="17">
    <source>
        <dbReference type="EMBL" id="QES19432.1"/>
    </source>
</evidence>
<dbReference type="SUPFAM" id="SSF55486">
    <property type="entry name" value="Metalloproteases ('zincins'), catalytic domain"/>
    <property type="match status" value="1"/>
</dbReference>
<evidence type="ECO:0000256" key="10">
    <source>
        <dbReference type="ARBA" id="ARBA00023049"/>
    </source>
</evidence>
<feature type="domain" description="Aminopeptidase N-like N-terminal" evidence="16">
    <location>
        <begin position="161"/>
        <end position="221"/>
    </location>
</feature>
<keyword evidence="7" id="KW-0479">Metal-binding</keyword>
<accession>A0A5P2AMC5</accession>
<evidence type="ECO:0000256" key="2">
    <source>
        <dbReference type="ARBA" id="ARBA00001947"/>
    </source>
</evidence>
<feature type="region of interest" description="Disordered" evidence="13">
    <location>
        <begin position="475"/>
        <end position="496"/>
    </location>
</feature>
<evidence type="ECO:0000313" key="18">
    <source>
        <dbReference type="Proteomes" id="UP000324106"/>
    </source>
</evidence>
<dbReference type="InterPro" id="IPR001930">
    <property type="entry name" value="Peptidase_M1"/>
</dbReference>
<proteinExistence type="inferred from homology"/>
<name>A0A5P2AMC5_STRVZ</name>
<feature type="signal peptide" evidence="14">
    <location>
        <begin position="1"/>
        <end position="29"/>
    </location>
</feature>
<keyword evidence="14" id="KW-0732">Signal</keyword>
<dbReference type="GO" id="GO:0008270">
    <property type="term" value="F:zinc ion binding"/>
    <property type="evidence" value="ECO:0007669"/>
    <property type="project" value="InterPro"/>
</dbReference>
<dbReference type="PRINTS" id="PR00756">
    <property type="entry name" value="ALADIPTASE"/>
</dbReference>
<dbReference type="Gene3D" id="1.10.390.10">
    <property type="entry name" value="Neutral Protease Domain 2"/>
    <property type="match status" value="1"/>
</dbReference>
<dbReference type="InterPro" id="IPR050344">
    <property type="entry name" value="Peptidase_M1_aminopeptidases"/>
</dbReference>
<keyword evidence="8" id="KW-0378">Hydrolase</keyword>
<comment type="catalytic activity">
    <reaction evidence="1">
        <text>Release of an N-terminal amino acid, Xaa-|-Yaa- from a peptide, amide or arylamide. Xaa is preferably Ala, but may be most amino acids including Pro (slow action). When a terminal hydrophobic residue is followed by a prolyl residue, the two may be released as an intact Xaa-Pro dipeptide.</text>
        <dbReference type="EC" id="3.4.11.2"/>
    </reaction>
</comment>
<dbReference type="GO" id="GO:0006508">
    <property type="term" value="P:proteolysis"/>
    <property type="evidence" value="ECO:0007669"/>
    <property type="project" value="UniProtKB-KW"/>
</dbReference>
<dbReference type="EC" id="3.4.11.2" evidence="4"/>
<dbReference type="PANTHER" id="PTHR11533">
    <property type="entry name" value="PROTEASE M1 ZINC METALLOPROTEASE"/>
    <property type="match status" value="1"/>
</dbReference>
<dbReference type="OrthoDB" id="100605at2"/>
<comment type="cofactor">
    <cofactor evidence="2">
        <name>Zn(2+)</name>
        <dbReference type="ChEBI" id="CHEBI:29105"/>
    </cofactor>
</comment>